<sequence>MADTALPVAVRLRELRTTRGWSLRQLAARVPCSATHVHDIERGRRVPSPEMLARLDDVLDAGGALSAEAFRDPAADIAEATELAGRVAASDVSPETLEQLAVAVDQLATSYATTQPGLLLPRVRQHAVFAARLLDARATLAQRRELVVAAGWLQLLAATLHIDRRHSAAAAARLAVAEQLADHADHPEIAAWVWETRAWEVLTTGDYRSAIQLSQRARSIAPAGSSAQVQATAQEGRAWARLGDRAMTRRVLDEVARLAGRRPHPDRPEHHYQYDPAKARSYTATTLAWAGDPAAEQVAREVIAELDGRPRRVASARLDLALALVTAGRPDEAAATAVQAVTSGRVVASNWWRVQLVRSRVERSGVSEAADLAEVCAAHQPTR</sequence>
<dbReference type="AlphaFoldDB" id="A0A895YIA1"/>
<dbReference type="Pfam" id="PF13560">
    <property type="entry name" value="HTH_31"/>
    <property type="match status" value="1"/>
</dbReference>
<protein>
    <submittedName>
        <fullName evidence="2">Helix-turn-helix transcriptional regulator</fullName>
    </submittedName>
</protein>
<dbReference type="EMBL" id="CP070499">
    <property type="protein sequence ID" value="QSB15259.1"/>
    <property type="molecule type" value="Genomic_DNA"/>
</dbReference>
<dbReference type="CDD" id="cd00093">
    <property type="entry name" value="HTH_XRE"/>
    <property type="match status" value="1"/>
</dbReference>
<dbReference type="RefSeq" id="WP_239677441.1">
    <property type="nucleotide sequence ID" value="NZ_CP070499.1"/>
</dbReference>
<evidence type="ECO:0000313" key="3">
    <source>
        <dbReference type="Proteomes" id="UP000662857"/>
    </source>
</evidence>
<dbReference type="Proteomes" id="UP000662857">
    <property type="component" value="Chromosome"/>
</dbReference>
<reference evidence="2" key="1">
    <citation type="submission" date="2021-02" db="EMBL/GenBank/DDBJ databases">
        <title>Natrosporangium hydrolyticum gen. nov., sp. nov, a haloalkaliphilic actinobacterium from a soda solonchak soil.</title>
        <authorList>
            <person name="Sorokin D.Y."/>
            <person name="Khijniak T.V."/>
            <person name="Zakharycheva A.P."/>
            <person name="Boueva O.V."/>
            <person name="Ariskina E.V."/>
            <person name="Hahnke R.L."/>
            <person name="Bunk B."/>
            <person name="Sproer C."/>
            <person name="Schumann P."/>
            <person name="Evtushenko L.I."/>
            <person name="Kublanov I.V."/>
        </authorList>
    </citation>
    <scope>NUCLEOTIDE SEQUENCE</scope>
    <source>
        <strain evidence="2">DSM 106523</strain>
    </source>
</reference>
<gene>
    <name evidence="2" type="ORF">JQS43_02525</name>
</gene>
<keyword evidence="3" id="KW-1185">Reference proteome</keyword>
<dbReference type="KEGG" id="nhy:JQS43_02525"/>
<dbReference type="InterPro" id="IPR001387">
    <property type="entry name" value="Cro/C1-type_HTH"/>
</dbReference>
<dbReference type="SMART" id="SM00530">
    <property type="entry name" value="HTH_XRE"/>
    <property type="match status" value="1"/>
</dbReference>
<name>A0A895YIA1_9ACTN</name>
<organism evidence="2 3">
    <name type="scientific">Natronosporangium hydrolyticum</name>
    <dbReference type="NCBI Taxonomy" id="2811111"/>
    <lineage>
        <taxon>Bacteria</taxon>
        <taxon>Bacillati</taxon>
        <taxon>Actinomycetota</taxon>
        <taxon>Actinomycetes</taxon>
        <taxon>Micromonosporales</taxon>
        <taxon>Micromonosporaceae</taxon>
        <taxon>Natronosporangium</taxon>
    </lineage>
</organism>
<dbReference type="SUPFAM" id="SSF48452">
    <property type="entry name" value="TPR-like"/>
    <property type="match status" value="1"/>
</dbReference>
<feature type="domain" description="HTH cro/C1-type" evidence="1">
    <location>
        <begin position="12"/>
        <end position="65"/>
    </location>
</feature>
<dbReference type="InterPro" id="IPR011990">
    <property type="entry name" value="TPR-like_helical_dom_sf"/>
</dbReference>
<dbReference type="InterPro" id="IPR010982">
    <property type="entry name" value="Lambda_DNA-bd_dom_sf"/>
</dbReference>
<dbReference type="PROSITE" id="PS50943">
    <property type="entry name" value="HTH_CROC1"/>
    <property type="match status" value="1"/>
</dbReference>
<evidence type="ECO:0000259" key="1">
    <source>
        <dbReference type="PROSITE" id="PS50943"/>
    </source>
</evidence>
<dbReference type="Gene3D" id="1.10.260.40">
    <property type="entry name" value="lambda repressor-like DNA-binding domains"/>
    <property type="match status" value="1"/>
</dbReference>
<evidence type="ECO:0000313" key="2">
    <source>
        <dbReference type="EMBL" id="QSB15259.1"/>
    </source>
</evidence>
<dbReference type="SUPFAM" id="SSF47413">
    <property type="entry name" value="lambda repressor-like DNA-binding domains"/>
    <property type="match status" value="1"/>
</dbReference>
<dbReference type="Gene3D" id="1.25.40.10">
    <property type="entry name" value="Tetratricopeptide repeat domain"/>
    <property type="match status" value="1"/>
</dbReference>
<accession>A0A895YIA1</accession>
<proteinExistence type="predicted"/>
<dbReference type="GO" id="GO:0003677">
    <property type="term" value="F:DNA binding"/>
    <property type="evidence" value="ECO:0007669"/>
    <property type="project" value="InterPro"/>
</dbReference>